<sequence length="285" mass="31487">MDELERAVSARSGSPGLSVQFEDQSTRTGLMGIARVSVRLPLFCLFLAVSSATLLLFCVVDRVRRRPVNRAPFTRGFLTVLCRLLGFRIHIHGHPLEQPALLVSNHVSWTDIAVLGSCSPVCFLAKREVRRWPLIGWVAQQIGTVFIERSAGRAAEVRAQIGSLLRQKQQVIIFPEGTTTDGTAVRPFHRPLLAAAIEACVPVQAITLAYRRNGAIDRIVPFVGEDAFQRHLPRVLSQRALEVHVIFHPPVLAEAEDNPGRLAKTLHLQVSEGLGQLHNMIRTGS</sequence>
<reference evidence="8 9" key="1">
    <citation type="submission" date="2018-07" db="EMBL/GenBank/DDBJ databases">
        <title>Marsedoiliclastica nanhaica gen. nov. sp. nov., a novel marine hydrocarbonoclastic bacterium isolated from an in-situ enriched hydrocarbon-degrading consortium in deep-sea sediment.</title>
        <authorList>
            <person name="Dong C."/>
            <person name="Ma T."/>
            <person name="Liu R."/>
            <person name="Shao Z."/>
        </authorList>
    </citation>
    <scope>NUCLEOTIDE SEQUENCE [LARGE SCALE GENOMIC DNA]</scope>
    <source>
        <strain evidence="9">soil36-7</strain>
    </source>
</reference>
<organism evidence="8 9">
    <name type="scientific">Hydrocarboniclastica marina</name>
    <dbReference type="NCBI Taxonomy" id="2259620"/>
    <lineage>
        <taxon>Bacteria</taxon>
        <taxon>Pseudomonadati</taxon>
        <taxon>Pseudomonadota</taxon>
        <taxon>Gammaproteobacteria</taxon>
        <taxon>Alteromonadales</taxon>
        <taxon>Alteromonadaceae</taxon>
        <taxon>Hydrocarboniclastica</taxon>
    </lineage>
</organism>
<evidence type="ECO:0000256" key="4">
    <source>
        <dbReference type="ARBA" id="ARBA00023098"/>
    </source>
</evidence>
<evidence type="ECO:0000256" key="1">
    <source>
        <dbReference type="ARBA" id="ARBA00005189"/>
    </source>
</evidence>
<evidence type="ECO:0000313" key="8">
    <source>
        <dbReference type="EMBL" id="QCF26032.1"/>
    </source>
</evidence>
<keyword evidence="6" id="KW-1133">Transmembrane helix</keyword>
<evidence type="ECO:0000256" key="6">
    <source>
        <dbReference type="SAM" id="Phobius"/>
    </source>
</evidence>
<dbReference type="InterPro" id="IPR002123">
    <property type="entry name" value="Plipid/glycerol_acylTrfase"/>
</dbReference>
<evidence type="ECO:0000256" key="5">
    <source>
        <dbReference type="ARBA" id="ARBA00023315"/>
    </source>
</evidence>
<evidence type="ECO:0000313" key="9">
    <source>
        <dbReference type="Proteomes" id="UP000298049"/>
    </source>
</evidence>
<dbReference type="KEGG" id="hmi:soil367_08900"/>
<evidence type="ECO:0000256" key="2">
    <source>
        <dbReference type="ARBA" id="ARBA00022516"/>
    </source>
</evidence>
<keyword evidence="4" id="KW-0443">Lipid metabolism</keyword>
<dbReference type="GO" id="GO:0003841">
    <property type="term" value="F:1-acylglycerol-3-phosphate O-acyltransferase activity"/>
    <property type="evidence" value="ECO:0007669"/>
    <property type="project" value="TreeGrafter"/>
</dbReference>
<keyword evidence="3 8" id="KW-0808">Transferase</keyword>
<proteinExistence type="predicted"/>
<dbReference type="EMBL" id="CP031093">
    <property type="protein sequence ID" value="QCF26032.1"/>
    <property type="molecule type" value="Genomic_DNA"/>
</dbReference>
<protein>
    <submittedName>
        <fullName evidence="8">1-acyl-sn-glycerol-3-phosphate acyltransferase</fullName>
    </submittedName>
</protein>
<feature type="domain" description="Phospholipid/glycerol acyltransferase" evidence="7">
    <location>
        <begin position="100"/>
        <end position="211"/>
    </location>
</feature>
<keyword evidence="6" id="KW-0812">Transmembrane</keyword>
<keyword evidence="2" id="KW-0444">Lipid biosynthesis</keyword>
<dbReference type="Pfam" id="PF01553">
    <property type="entry name" value="Acyltransferase"/>
    <property type="match status" value="1"/>
</dbReference>
<dbReference type="PANTHER" id="PTHR10434:SF64">
    <property type="entry name" value="1-ACYL-SN-GLYCEROL-3-PHOSPHATE ACYLTRANSFERASE-RELATED"/>
    <property type="match status" value="1"/>
</dbReference>
<keyword evidence="6" id="KW-0472">Membrane</keyword>
<accession>A0A4P7XIC6</accession>
<evidence type="ECO:0000256" key="3">
    <source>
        <dbReference type="ARBA" id="ARBA00022679"/>
    </source>
</evidence>
<dbReference type="CDD" id="cd07989">
    <property type="entry name" value="LPLAT_AGPAT-like"/>
    <property type="match status" value="1"/>
</dbReference>
<gene>
    <name evidence="8" type="ORF">soil367_08900</name>
</gene>
<keyword evidence="5 8" id="KW-0012">Acyltransferase</keyword>
<dbReference type="SMART" id="SM00563">
    <property type="entry name" value="PlsC"/>
    <property type="match status" value="1"/>
</dbReference>
<keyword evidence="9" id="KW-1185">Reference proteome</keyword>
<dbReference type="GO" id="GO:0006654">
    <property type="term" value="P:phosphatidic acid biosynthetic process"/>
    <property type="evidence" value="ECO:0007669"/>
    <property type="project" value="TreeGrafter"/>
</dbReference>
<dbReference type="Proteomes" id="UP000298049">
    <property type="component" value="Chromosome"/>
</dbReference>
<dbReference type="PANTHER" id="PTHR10434">
    <property type="entry name" value="1-ACYL-SN-GLYCEROL-3-PHOSPHATE ACYLTRANSFERASE"/>
    <property type="match status" value="1"/>
</dbReference>
<dbReference type="AlphaFoldDB" id="A0A4P7XIC6"/>
<comment type="pathway">
    <text evidence="1">Lipid metabolism.</text>
</comment>
<dbReference type="SUPFAM" id="SSF69593">
    <property type="entry name" value="Glycerol-3-phosphate (1)-acyltransferase"/>
    <property type="match status" value="1"/>
</dbReference>
<dbReference type="OrthoDB" id="9806880at2"/>
<evidence type="ECO:0000259" key="7">
    <source>
        <dbReference type="SMART" id="SM00563"/>
    </source>
</evidence>
<feature type="transmembrane region" description="Helical" evidence="6">
    <location>
        <begin position="40"/>
        <end position="60"/>
    </location>
</feature>
<name>A0A4P7XIC6_9ALTE</name>